<feature type="region of interest" description="Disordered" evidence="1">
    <location>
        <begin position="341"/>
        <end position="368"/>
    </location>
</feature>
<evidence type="ECO:0000313" key="3">
    <source>
        <dbReference type="Proteomes" id="UP000266861"/>
    </source>
</evidence>
<evidence type="ECO:0000313" key="2">
    <source>
        <dbReference type="EMBL" id="RHZ66323.1"/>
    </source>
</evidence>
<accession>A0A397HZ34</accession>
<dbReference type="AlphaFoldDB" id="A0A397HZ34"/>
<dbReference type="EMBL" id="PQFF01000282">
    <property type="protein sequence ID" value="RHZ66323.1"/>
    <property type="molecule type" value="Genomic_DNA"/>
</dbReference>
<dbReference type="OrthoDB" id="2393444at2759"/>
<keyword evidence="3" id="KW-1185">Reference proteome</keyword>
<reference evidence="2 3" key="1">
    <citation type="submission" date="2018-08" db="EMBL/GenBank/DDBJ databases">
        <title>Genome and evolution of the arbuscular mycorrhizal fungus Diversispora epigaea (formerly Glomus versiforme) and its bacterial endosymbionts.</title>
        <authorList>
            <person name="Sun X."/>
            <person name="Fei Z."/>
            <person name="Harrison M."/>
        </authorList>
    </citation>
    <scope>NUCLEOTIDE SEQUENCE [LARGE SCALE GENOMIC DNA]</scope>
    <source>
        <strain evidence="2 3">IT104</strain>
    </source>
</reference>
<feature type="compositionally biased region" description="Polar residues" evidence="1">
    <location>
        <begin position="276"/>
        <end position="295"/>
    </location>
</feature>
<organism evidence="2 3">
    <name type="scientific">Diversispora epigaea</name>
    <dbReference type="NCBI Taxonomy" id="1348612"/>
    <lineage>
        <taxon>Eukaryota</taxon>
        <taxon>Fungi</taxon>
        <taxon>Fungi incertae sedis</taxon>
        <taxon>Mucoromycota</taxon>
        <taxon>Glomeromycotina</taxon>
        <taxon>Glomeromycetes</taxon>
        <taxon>Diversisporales</taxon>
        <taxon>Diversisporaceae</taxon>
        <taxon>Diversispora</taxon>
    </lineage>
</organism>
<comment type="caution">
    <text evidence="2">The sequence shown here is derived from an EMBL/GenBank/DDBJ whole genome shotgun (WGS) entry which is preliminary data.</text>
</comment>
<feature type="region of interest" description="Disordered" evidence="1">
    <location>
        <begin position="276"/>
        <end position="317"/>
    </location>
</feature>
<protein>
    <submittedName>
        <fullName evidence="2">Uncharacterized protein</fullName>
    </submittedName>
</protein>
<name>A0A397HZ34_9GLOM</name>
<evidence type="ECO:0000256" key="1">
    <source>
        <dbReference type="SAM" id="MobiDB-lite"/>
    </source>
</evidence>
<dbReference type="Proteomes" id="UP000266861">
    <property type="component" value="Unassembled WGS sequence"/>
</dbReference>
<sequence>MSKHRIHEPYAGYDTLVTYLRSQTNKSYKGFLEPNRNIIVEYLYSNPIWINPDSKKVNLERNKNRLQSFWEGVIRNYKRISVKIKLKEFVYKIIFLDSLECIPEEFNPQNSYLCGICQNEILQLLKAITILLYGHLFYRNYIEHNQIFSNPYCTLFNALLTLSLPTGVIRNYKRISVKIKLKEFVYKIIFLDSLECIPEEFNPQNSYLCGICQNEILQLLKAITILLYGHLFYRNYIEHNQIFSNPYCTLCQDYDHIDNYDYHHYHNDGISSGSIKAVDNNESGSSNDAGSSGTVDQNDSSSDNGSDNDAGNGVGSSGSNYTVLVLTPTLHVILRHPCHPPRRSCHPSHRPRHPSHRPRHPSHRSYVRNSSYYSHRVQIYNYFYNQDHVNSAPIVNNHHENDDNNHTMMDNGTVQDLDILEQNNINGTNNNYENYHDHEPDNYYEDINNNGFEDINNEVRPYNKMYGKKCLVLRVSRFVGSLLDAVDSFFPTLPPIMNSCRSLTHYNLGYCYYNVFETTKDDFNGEKKALCWYMKS</sequence>
<gene>
    <name evidence="2" type="ORF">Glove_308g36</name>
</gene>
<proteinExistence type="predicted"/>
<feature type="compositionally biased region" description="Low complexity" evidence="1">
    <location>
        <begin position="296"/>
        <end position="311"/>
    </location>
</feature>
<feature type="compositionally biased region" description="Basic residues" evidence="1">
    <location>
        <begin position="341"/>
        <end position="366"/>
    </location>
</feature>